<dbReference type="EMBL" id="PKPP01004659">
    <property type="protein sequence ID" value="PWA63333.1"/>
    <property type="molecule type" value="Genomic_DNA"/>
</dbReference>
<accession>A0A2U1MPZ8</accession>
<reference evidence="1 2" key="1">
    <citation type="journal article" date="2018" name="Mol. Plant">
        <title>The genome of Artemisia annua provides insight into the evolution of Asteraceae family and artemisinin biosynthesis.</title>
        <authorList>
            <person name="Shen Q."/>
            <person name="Zhang L."/>
            <person name="Liao Z."/>
            <person name="Wang S."/>
            <person name="Yan T."/>
            <person name="Shi P."/>
            <person name="Liu M."/>
            <person name="Fu X."/>
            <person name="Pan Q."/>
            <person name="Wang Y."/>
            <person name="Lv Z."/>
            <person name="Lu X."/>
            <person name="Zhang F."/>
            <person name="Jiang W."/>
            <person name="Ma Y."/>
            <person name="Chen M."/>
            <person name="Hao X."/>
            <person name="Li L."/>
            <person name="Tang Y."/>
            <person name="Lv G."/>
            <person name="Zhou Y."/>
            <person name="Sun X."/>
            <person name="Brodelius P.E."/>
            <person name="Rose J.K.C."/>
            <person name="Tang K."/>
        </authorList>
    </citation>
    <scope>NUCLEOTIDE SEQUENCE [LARGE SCALE GENOMIC DNA]</scope>
    <source>
        <strain evidence="2">cv. Huhao1</strain>
        <tissue evidence="1">Leaf</tissue>
    </source>
</reference>
<dbReference type="PANTHER" id="PTHR48451:SF1">
    <property type="entry name" value="DUF4218 DOMAIN-CONTAINING PROTEIN"/>
    <property type="match status" value="1"/>
</dbReference>
<organism evidence="1 2">
    <name type="scientific">Artemisia annua</name>
    <name type="common">Sweet wormwood</name>
    <dbReference type="NCBI Taxonomy" id="35608"/>
    <lineage>
        <taxon>Eukaryota</taxon>
        <taxon>Viridiplantae</taxon>
        <taxon>Streptophyta</taxon>
        <taxon>Embryophyta</taxon>
        <taxon>Tracheophyta</taxon>
        <taxon>Spermatophyta</taxon>
        <taxon>Magnoliopsida</taxon>
        <taxon>eudicotyledons</taxon>
        <taxon>Gunneridae</taxon>
        <taxon>Pentapetalae</taxon>
        <taxon>asterids</taxon>
        <taxon>campanulids</taxon>
        <taxon>Asterales</taxon>
        <taxon>Asteraceae</taxon>
        <taxon>Asteroideae</taxon>
        <taxon>Anthemideae</taxon>
        <taxon>Artemisiinae</taxon>
        <taxon>Artemisia</taxon>
    </lineage>
</organism>
<name>A0A2U1MPZ8_ARTAN</name>
<dbReference type="Proteomes" id="UP000245207">
    <property type="component" value="Unassembled WGS sequence"/>
</dbReference>
<dbReference type="PANTHER" id="PTHR48451">
    <property type="entry name" value="DUF4218 DOMAIN-CONTAINING PROTEIN"/>
    <property type="match status" value="1"/>
</dbReference>
<sequence>MDLDILAKAHSYVLFNCSEVDEFRTEHLALVNHENRRKRKRDIQRLHSENFESWFQDHVEELHAKGDHRITESLRNLASGPSEHVYDMDEQTSLDDVETHLQSDSFMGPQHDETLDIEMVRGGFDGTVLDSNDLLIADEEDPVEAAE</sequence>
<evidence type="ECO:0000313" key="1">
    <source>
        <dbReference type="EMBL" id="PWA63333.1"/>
    </source>
</evidence>
<protein>
    <submittedName>
        <fullName evidence="1">Uncharacterized protein</fullName>
    </submittedName>
</protein>
<dbReference type="AlphaFoldDB" id="A0A2U1MPZ8"/>
<comment type="caution">
    <text evidence="1">The sequence shown here is derived from an EMBL/GenBank/DDBJ whole genome shotgun (WGS) entry which is preliminary data.</text>
</comment>
<evidence type="ECO:0000313" key="2">
    <source>
        <dbReference type="Proteomes" id="UP000245207"/>
    </source>
</evidence>
<gene>
    <name evidence="1" type="ORF">CTI12_AA355270</name>
</gene>
<proteinExistence type="predicted"/>
<keyword evidence="2" id="KW-1185">Reference proteome</keyword>